<dbReference type="Pfam" id="PF17676">
    <property type="entry name" value="Peptidase_S66C"/>
    <property type="match status" value="1"/>
</dbReference>
<dbReference type="PROSITE" id="PS51318">
    <property type="entry name" value="TAT"/>
    <property type="match status" value="1"/>
</dbReference>
<dbReference type="Pfam" id="PF02016">
    <property type="entry name" value="Peptidase_S66"/>
    <property type="match status" value="1"/>
</dbReference>
<feature type="active site" description="Charge relay system" evidence="6">
    <location>
        <position position="325"/>
    </location>
</feature>
<evidence type="ECO:0000313" key="10">
    <source>
        <dbReference type="EMBL" id="PWF39101.1"/>
    </source>
</evidence>
<dbReference type="SUPFAM" id="SSF52317">
    <property type="entry name" value="Class I glutamine amidotransferase-like"/>
    <property type="match status" value="1"/>
</dbReference>
<keyword evidence="11" id="KW-1185">Reference proteome</keyword>
<dbReference type="RefSeq" id="WP_106760482.1">
    <property type="nucleotide sequence ID" value="NZ_PXWF02000343.1"/>
</dbReference>
<name>A0A2U2H903_9BURK</name>
<evidence type="ECO:0000259" key="9">
    <source>
        <dbReference type="Pfam" id="PF17676"/>
    </source>
</evidence>
<keyword evidence="5" id="KW-0720">Serine protease</keyword>
<dbReference type="PANTHER" id="PTHR30237">
    <property type="entry name" value="MURAMOYLTETRAPEPTIDE CARBOXYPEPTIDASE"/>
    <property type="match status" value="1"/>
</dbReference>
<evidence type="ECO:0000256" key="1">
    <source>
        <dbReference type="ARBA" id="ARBA00010233"/>
    </source>
</evidence>
<dbReference type="GO" id="GO:0004180">
    <property type="term" value="F:carboxypeptidase activity"/>
    <property type="evidence" value="ECO:0007669"/>
    <property type="project" value="UniProtKB-KW"/>
</dbReference>
<evidence type="ECO:0000256" key="7">
    <source>
        <dbReference type="SAM" id="SignalP"/>
    </source>
</evidence>
<dbReference type="CDD" id="cd07025">
    <property type="entry name" value="Peptidase_S66"/>
    <property type="match status" value="1"/>
</dbReference>
<dbReference type="InterPro" id="IPR040921">
    <property type="entry name" value="Peptidase_S66C"/>
</dbReference>
<dbReference type="GO" id="GO:0008236">
    <property type="term" value="F:serine-type peptidase activity"/>
    <property type="evidence" value="ECO:0007669"/>
    <property type="project" value="UniProtKB-KW"/>
</dbReference>
<organism evidence="10 11">
    <name type="scientific">Massilia glaciei</name>
    <dbReference type="NCBI Taxonomy" id="1524097"/>
    <lineage>
        <taxon>Bacteria</taxon>
        <taxon>Pseudomonadati</taxon>
        <taxon>Pseudomonadota</taxon>
        <taxon>Betaproteobacteria</taxon>
        <taxon>Burkholderiales</taxon>
        <taxon>Oxalobacteraceae</taxon>
        <taxon>Telluria group</taxon>
        <taxon>Massilia</taxon>
    </lineage>
</organism>
<evidence type="ECO:0000256" key="5">
    <source>
        <dbReference type="ARBA" id="ARBA00022825"/>
    </source>
</evidence>
<keyword evidence="3" id="KW-0645">Protease</keyword>
<evidence type="ECO:0000313" key="11">
    <source>
        <dbReference type="Proteomes" id="UP000241421"/>
    </source>
</evidence>
<dbReference type="InterPro" id="IPR029062">
    <property type="entry name" value="Class_I_gatase-like"/>
</dbReference>
<dbReference type="AlphaFoldDB" id="A0A2U2H903"/>
<feature type="active site" description="Nucleophile" evidence="6">
    <location>
        <position position="149"/>
    </location>
</feature>
<evidence type="ECO:0000256" key="6">
    <source>
        <dbReference type="PIRSR" id="PIRSR028757-1"/>
    </source>
</evidence>
<dbReference type="InterPro" id="IPR006311">
    <property type="entry name" value="TAT_signal"/>
</dbReference>
<feature type="signal peptide" evidence="7">
    <location>
        <begin position="1"/>
        <end position="28"/>
    </location>
</feature>
<feature type="domain" description="LD-carboxypeptidase C-terminal" evidence="9">
    <location>
        <begin position="224"/>
        <end position="340"/>
    </location>
</feature>
<comment type="caution">
    <text evidence="10">The sequence shown here is derived from an EMBL/GenBank/DDBJ whole genome shotgun (WGS) entry which is preliminary data.</text>
</comment>
<protein>
    <submittedName>
        <fullName evidence="10">LD-carboxypeptidase</fullName>
    </submittedName>
</protein>
<dbReference type="GO" id="GO:0006508">
    <property type="term" value="P:proteolysis"/>
    <property type="evidence" value="ECO:0007669"/>
    <property type="project" value="UniProtKB-KW"/>
</dbReference>
<keyword evidence="7" id="KW-0732">Signal</keyword>
<sequence length="356" mass="37575">MPIGEKLSRRAFAGLAAAAVALPAAALAAPARGARPGRRALIKPPRLRHGDLVGLVAPGGHTSDAGIEKAVRNIEALGFRVRPGANLRAMNGNYAGSVQQRVDDLHAMFADPGVRAIWCIRGGSGCISLLGALDYKLIRANPTILLGYSDITALHLAIQRHAGIVTFHGPHAGSTRSVYSSMHMLAVLGDPRAGHTIAMSPENSLRALTEPHYALRTVREGMANGPLMGGNVSMVSALAGTPYAIDYRGALLFLEEVNEPPYKMDRHLTQLDMAQGFSKAAAVIFGICENCGPADAEPSLTLDQTLDIHLAPLAIPAVAGYSFGHIRNQFTLPLGVRASLDTRRQTLTLLEGAVSA</sequence>
<dbReference type="InterPro" id="IPR040449">
    <property type="entry name" value="Peptidase_S66_N"/>
</dbReference>
<dbReference type="EMBL" id="PXWF02000343">
    <property type="protein sequence ID" value="PWF39101.1"/>
    <property type="molecule type" value="Genomic_DNA"/>
</dbReference>
<reference evidence="10 11" key="1">
    <citation type="submission" date="2018-04" db="EMBL/GenBank/DDBJ databases">
        <title>Massilia violaceinigra sp. nov., a novel purple-pigmented bacterium isolated from Tianshan glacier, Xinjiang, China.</title>
        <authorList>
            <person name="Wang H."/>
        </authorList>
    </citation>
    <scope>NUCLEOTIDE SEQUENCE [LARGE SCALE GENOMIC DNA]</scope>
    <source>
        <strain evidence="10 11">B448-2</strain>
    </source>
</reference>
<dbReference type="Proteomes" id="UP000241421">
    <property type="component" value="Unassembled WGS sequence"/>
</dbReference>
<dbReference type="InterPro" id="IPR027478">
    <property type="entry name" value="LdcA_N"/>
</dbReference>
<dbReference type="InterPro" id="IPR027461">
    <property type="entry name" value="Carboxypeptidase_A_C_sf"/>
</dbReference>
<dbReference type="PIRSF" id="PIRSF028757">
    <property type="entry name" value="LD-carboxypeptidase"/>
    <property type="match status" value="1"/>
</dbReference>
<dbReference type="OrthoDB" id="9807329at2"/>
<dbReference type="Gene3D" id="3.40.50.10740">
    <property type="entry name" value="Class I glutamine amidotransferase-like"/>
    <property type="match status" value="1"/>
</dbReference>
<dbReference type="Gene3D" id="3.50.30.60">
    <property type="entry name" value="LD-carboxypeptidase A C-terminal domain-like"/>
    <property type="match status" value="1"/>
</dbReference>
<feature type="active site" description="Charge relay system" evidence="6">
    <location>
        <position position="255"/>
    </location>
</feature>
<feature type="domain" description="LD-carboxypeptidase N-terminal" evidence="8">
    <location>
        <begin position="53"/>
        <end position="169"/>
    </location>
</feature>
<evidence type="ECO:0000256" key="2">
    <source>
        <dbReference type="ARBA" id="ARBA00022645"/>
    </source>
</evidence>
<evidence type="ECO:0000259" key="8">
    <source>
        <dbReference type="Pfam" id="PF02016"/>
    </source>
</evidence>
<feature type="chain" id="PRO_5015682106" evidence="7">
    <location>
        <begin position="29"/>
        <end position="356"/>
    </location>
</feature>
<keyword evidence="2 10" id="KW-0121">Carboxypeptidase</keyword>
<proteinExistence type="inferred from homology"/>
<keyword evidence="4" id="KW-0378">Hydrolase</keyword>
<accession>A0A2U2H903</accession>
<evidence type="ECO:0000256" key="4">
    <source>
        <dbReference type="ARBA" id="ARBA00022801"/>
    </source>
</evidence>
<dbReference type="PANTHER" id="PTHR30237:SF2">
    <property type="entry name" value="MUREIN TETRAPEPTIDE CARBOXYPEPTIDASE"/>
    <property type="match status" value="1"/>
</dbReference>
<dbReference type="InterPro" id="IPR003507">
    <property type="entry name" value="S66_fam"/>
</dbReference>
<gene>
    <name evidence="10" type="ORF">C7C56_027305</name>
</gene>
<evidence type="ECO:0000256" key="3">
    <source>
        <dbReference type="ARBA" id="ARBA00022670"/>
    </source>
</evidence>
<comment type="similarity">
    <text evidence="1">Belongs to the peptidase S66 family.</text>
</comment>
<dbReference type="SUPFAM" id="SSF141986">
    <property type="entry name" value="LD-carboxypeptidase A C-terminal domain-like"/>
    <property type="match status" value="1"/>
</dbReference>